<dbReference type="AlphaFoldDB" id="A0AAV7UNL2"/>
<evidence type="ECO:0000313" key="3">
    <source>
        <dbReference type="Proteomes" id="UP001066276"/>
    </source>
</evidence>
<comment type="caution">
    <text evidence="2">The sequence shown here is derived from an EMBL/GenBank/DDBJ whole genome shotgun (WGS) entry which is preliminary data.</text>
</comment>
<gene>
    <name evidence="2" type="ORF">NDU88_006308</name>
</gene>
<evidence type="ECO:0000313" key="2">
    <source>
        <dbReference type="EMBL" id="KAJ1189564.1"/>
    </source>
</evidence>
<organism evidence="2 3">
    <name type="scientific">Pleurodeles waltl</name>
    <name type="common">Iberian ribbed newt</name>
    <dbReference type="NCBI Taxonomy" id="8319"/>
    <lineage>
        <taxon>Eukaryota</taxon>
        <taxon>Metazoa</taxon>
        <taxon>Chordata</taxon>
        <taxon>Craniata</taxon>
        <taxon>Vertebrata</taxon>
        <taxon>Euteleostomi</taxon>
        <taxon>Amphibia</taxon>
        <taxon>Batrachia</taxon>
        <taxon>Caudata</taxon>
        <taxon>Salamandroidea</taxon>
        <taxon>Salamandridae</taxon>
        <taxon>Pleurodelinae</taxon>
        <taxon>Pleurodeles</taxon>
    </lineage>
</organism>
<feature type="region of interest" description="Disordered" evidence="1">
    <location>
        <begin position="51"/>
        <end position="75"/>
    </location>
</feature>
<keyword evidence="3" id="KW-1185">Reference proteome</keyword>
<feature type="compositionally biased region" description="Polar residues" evidence="1">
    <location>
        <begin position="65"/>
        <end position="75"/>
    </location>
</feature>
<reference evidence="2" key="1">
    <citation type="journal article" date="2022" name="bioRxiv">
        <title>Sequencing and chromosome-scale assembly of the giantPleurodeles waltlgenome.</title>
        <authorList>
            <person name="Brown T."/>
            <person name="Elewa A."/>
            <person name="Iarovenko S."/>
            <person name="Subramanian E."/>
            <person name="Araus A.J."/>
            <person name="Petzold A."/>
            <person name="Susuki M."/>
            <person name="Suzuki K.-i.T."/>
            <person name="Hayashi T."/>
            <person name="Toyoda A."/>
            <person name="Oliveira C."/>
            <person name="Osipova E."/>
            <person name="Leigh N.D."/>
            <person name="Simon A."/>
            <person name="Yun M.H."/>
        </authorList>
    </citation>
    <scope>NUCLEOTIDE SEQUENCE</scope>
    <source>
        <strain evidence="2">20211129_DDA</strain>
        <tissue evidence="2">Liver</tissue>
    </source>
</reference>
<dbReference type="EMBL" id="JANPWB010000005">
    <property type="protein sequence ID" value="KAJ1189564.1"/>
    <property type="molecule type" value="Genomic_DNA"/>
</dbReference>
<accession>A0AAV7UNL2</accession>
<evidence type="ECO:0000256" key="1">
    <source>
        <dbReference type="SAM" id="MobiDB-lite"/>
    </source>
</evidence>
<name>A0AAV7UNL2_PLEWA</name>
<sequence length="75" mass="8040">MDKSVLESAFSGSPLGHRAPFFRLALSHAVSLVSSDSEWLRHLRVPPSASVRAGLAGQGAGRVPLNNQESRSMVR</sequence>
<protein>
    <submittedName>
        <fullName evidence="2">Uncharacterized protein</fullName>
    </submittedName>
</protein>
<proteinExistence type="predicted"/>
<dbReference type="Proteomes" id="UP001066276">
    <property type="component" value="Chromosome 3_1"/>
</dbReference>